<evidence type="ECO:0000256" key="4">
    <source>
        <dbReference type="ARBA" id="ARBA00022989"/>
    </source>
</evidence>
<feature type="transmembrane region" description="Helical" evidence="6">
    <location>
        <begin position="107"/>
        <end position="128"/>
    </location>
</feature>
<evidence type="ECO:0000256" key="1">
    <source>
        <dbReference type="ARBA" id="ARBA00004141"/>
    </source>
</evidence>
<evidence type="ECO:0000313" key="8">
    <source>
        <dbReference type="EMBL" id="CAB3801581.1"/>
    </source>
</evidence>
<dbReference type="Pfam" id="PF07690">
    <property type="entry name" value="MFS_1"/>
    <property type="match status" value="1"/>
</dbReference>
<feature type="transmembrane region" description="Helical" evidence="6">
    <location>
        <begin position="420"/>
        <end position="442"/>
    </location>
</feature>
<dbReference type="AlphaFoldDB" id="A0A6J5GNH8"/>
<sequence length="450" mass="48208">MTIETSTETSTGTSPARIESAAHDAHDAALARACRKAAWRIIPLVTIAYFFANLDRVNLSFAKLQMQEALKFSDVTYGIGAGLFAWGALLFQMPASLAVSRLGARRYLFLALVAWGTISALTMFTSSIASFYSLRFLLGVAEIGFFPAIVLYFSRWFPAERQSRIMSMFFLAMPLSVVFGGPLTGLIMDRFDAVAGLGGWQWAFLLEGVPAVLLGFAMLSIRERHADAPWLTQAEKQALDYALTQSTPTQAKRKISRAADALRHPLLWIFVTICFCFNLGNFGLMFWLPTLVHQASQGSNMHTALLAAIPYALGALAMVVNGFSAPREGVRLRSGLPALVGGAALAASVLVSSSVWASLILTSIAVAGGMATLSMFWSLPGRVFSDSAVATCAGMINMAAGLAFFSGPVVMGVLKQWTGGVSTGIVMLAASLSLAGLLLLLLPRRLIQDV</sequence>
<dbReference type="PANTHER" id="PTHR43791:SF100">
    <property type="entry name" value="SUGAR TRANSPORTER"/>
    <property type="match status" value="1"/>
</dbReference>
<feature type="transmembrane region" description="Helical" evidence="6">
    <location>
        <begin position="356"/>
        <end position="377"/>
    </location>
</feature>
<organism evidence="8 9">
    <name type="scientific">Paraburkholderia caffeinitolerans</name>
    <dbReference type="NCBI Taxonomy" id="1723730"/>
    <lineage>
        <taxon>Bacteria</taxon>
        <taxon>Pseudomonadati</taxon>
        <taxon>Pseudomonadota</taxon>
        <taxon>Betaproteobacteria</taxon>
        <taxon>Burkholderiales</taxon>
        <taxon>Burkholderiaceae</taxon>
        <taxon>Paraburkholderia</taxon>
    </lineage>
</organism>
<keyword evidence="2" id="KW-0813">Transport</keyword>
<dbReference type="EMBL" id="CADIKL010000035">
    <property type="protein sequence ID" value="CAB3801581.1"/>
    <property type="molecule type" value="Genomic_DNA"/>
</dbReference>
<keyword evidence="9" id="KW-1185">Reference proteome</keyword>
<evidence type="ECO:0000256" key="3">
    <source>
        <dbReference type="ARBA" id="ARBA00022692"/>
    </source>
</evidence>
<gene>
    <name evidence="8" type="primary">nicT_6</name>
    <name evidence="8" type="ORF">LMG28688_05384</name>
</gene>
<dbReference type="InterPro" id="IPR036259">
    <property type="entry name" value="MFS_trans_sf"/>
</dbReference>
<dbReference type="SUPFAM" id="SSF103473">
    <property type="entry name" value="MFS general substrate transporter"/>
    <property type="match status" value="1"/>
</dbReference>
<feature type="transmembrane region" description="Helical" evidence="6">
    <location>
        <begin position="332"/>
        <end position="350"/>
    </location>
</feature>
<dbReference type="InterPro" id="IPR011701">
    <property type="entry name" value="MFS"/>
</dbReference>
<feature type="transmembrane region" description="Helical" evidence="6">
    <location>
        <begin position="266"/>
        <end position="288"/>
    </location>
</feature>
<comment type="subcellular location">
    <subcellularLocation>
        <location evidence="1">Membrane</location>
        <topology evidence="1">Multi-pass membrane protein</topology>
    </subcellularLocation>
</comment>
<dbReference type="CDD" id="cd17319">
    <property type="entry name" value="MFS_ExuT_GudP_like"/>
    <property type="match status" value="1"/>
</dbReference>
<keyword evidence="4 6" id="KW-1133">Transmembrane helix</keyword>
<evidence type="ECO:0000256" key="5">
    <source>
        <dbReference type="ARBA" id="ARBA00023136"/>
    </source>
</evidence>
<keyword evidence="3 6" id="KW-0812">Transmembrane</keyword>
<dbReference type="PANTHER" id="PTHR43791">
    <property type="entry name" value="PERMEASE-RELATED"/>
    <property type="match status" value="1"/>
</dbReference>
<feature type="transmembrane region" description="Helical" evidence="6">
    <location>
        <begin position="165"/>
        <end position="188"/>
    </location>
</feature>
<reference evidence="8 9" key="1">
    <citation type="submission" date="2020-04" db="EMBL/GenBank/DDBJ databases">
        <authorList>
            <person name="De Canck E."/>
        </authorList>
    </citation>
    <scope>NUCLEOTIDE SEQUENCE [LARGE SCALE GENOMIC DNA]</scope>
    <source>
        <strain evidence="8 9">LMG 28688</strain>
    </source>
</reference>
<keyword evidence="5 6" id="KW-0472">Membrane</keyword>
<evidence type="ECO:0000313" key="9">
    <source>
        <dbReference type="Proteomes" id="UP000494119"/>
    </source>
</evidence>
<dbReference type="Proteomes" id="UP000494119">
    <property type="component" value="Unassembled WGS sequence"/>
</dbReference>
<feature type="transmembrane region" description="Helical" evidence="6">
    <location>
        <begin position="37"/>
        <end position="55"/>
    </location>
</feature>
<accession>A0A6J5GNH8</accession>
<feature type="transmembrane region" description="Helical" evidence="6">
    <location>
        <begin position="134"/>
        <end position="153"/>
    </location>
</feature>
<feature type="transmembrane region" description="Helical" evidence="6">
    <location>
        <begin position="75"/>
        <end position="95"/>
    </location>
</feature>
<evidence type="ECO:0000259" key="7">
    <source>
        <dbReference type="PROSITE" id="PS50850"/>
    </source>
</evidence>
<dbReference type="GO" id="GO:0022857">
    <property type="term" value="F:transmembrane transporter activity"/>
    <property type="evidence" value="ECO:0007669"/>
    <property type="project" value="InterPro"/>
</dbReference>
<feature type="transmembrane region" description="Helical" evidence="6">
    <location>
        <begin position="389"/>
        <end position="414"/>
    </location>
</feature>
<dbReference type="PROSITE" id="PS50850">
    <property type="entry name" value="MFS"/>
    <property type="match status" value="1"/>
</dbReference>
<proteinExistence type="predicted"/>
<protein>
    <submittedName>
        <fullName evidence="8">Metabolite transport protein NicT</fullName>
    </submittedName>
</protein>
<feature type="domain" description="Major facilitator superfamily (MFS) profile" evidence="7">
    <location>
        <begin position="41"/>
        <end position="448"/>
    </location>
</feature>
<evidence type="ECO:0000256" key="2">
    <source>
        <dbReference type="ARBA" id="ARBA00022448"/>
    </source>
</evidence>
<evidence type="ECO:0000256" key="6">
    <source>
        <dbReference type="SAM" id="Phobius"/>
    </source>
</evidence>
<name>A0A6J5GNH8_9BURK</name>
<dbReference type="RefSeq" id="WP_175197280.1">
    <property type="nucleotide sequence ID" value="NZ_CADIKL010000035.1"/>
</dbReference>
<dbReference type="GO" id="GO:0005886">
    <property type="term" value="C:plasma membrane"/>
    <property type="evidence" value="ECO:0007669"/>
    <property type="project" value="TreeGrafter"/>
</dbReference>
<feature type="transmembrane region" description="Helical" evidence="6">
    <location>
        <begin position="300"/>
        <end position="320"/>
    </location>
</feature>
<feature type="transmembrane region" description="Helical" evidence="6">
    <location>
        <begin position="200"/>
        <end position="221"/>
    </location>
</feature>
<dbReference type="InterPro" id="IPR020846">
    <property type="entry name" value="MFS_dom"/>
</dbReference>
<dbReference type="Gene3D" id="1.20.1250.20">
    <property type="entry name" value="MFS general substrate transporter like domains"/>
    <property type="match status" value="2"/>
</dbReference>